<dbReference type="InterPro" id="IPR001138">
    <property type="entry name" value="Zn2Cys6_DnaBD"/>
</dbReference>
<feature type="region of interest" description="Disordered" evidence="3">
    <location>
        <begin position="85"/>
        <end position="149"/>
    </location>
</feature>
<dbReference type="Pfam" id="PF04082">
    <property type="entry name" value="Fungal_trans"/>
    <property type="match status" value="1"/>
</dbReference>
<organism evidence="5 6">
    <name type="scientific">Circinella minor</name>
    <dbReference type="NCBI Taxonomy" id="1195481"/>
    <lineage>
        <taxon>Eukaryota</taxon>
        <taxon>Fungi</taxon>
        <taxon>Fungi incertae sedis</taxon>
        <taxon>Mucoromycota</taxon>
        <taxon>Mucoromycotina</taxon>
        <taxon>Mucoromycetes</taxon>
        <taxon>Mucorales</taxon>
        <taxon>Lichtheimiaceae</taxon>
        <taxon>Circinella</taxon>
    </lineage>
</organism>
<dbReference type="PANTHER" id="PTHR46910:SF1">
    <property type="entry name" value="MISCELLANEOUS ZN(II)2CYS6 TRANSCRIPTION FACTOR (EUROFUNG)-RELATED"/>
    <property type="match status" value="1"/>
</dbReference>
<dbReference type="GO" id="GO:0008270">
    <property type="term" value="F:zinc ion binding"/>
    <property type="evidence" value="ECO:0007669"/>
    <property type="project" value="InterPro"/>
</dbReference>
<dbReference type="CDD" id="cd00067">
    <property type="entry name" value="GAL4"/>
    <property type="match status" value="1"/>
</dbReference>
<accession>A0A8H7S741</accession>
<sequence>MVTEPTHNSPPSTPTTTRNIAKPRSNRNQQRRTSNNTTSPEKRNKANKACKGCRKKKVKCEGEVPCERCQKAGLDCVFDTVASTKRTSSTRRHTNKNISSQTPTRSNSQDEIDTSSTSTTAIPLTNKGSQQQQNDEGEKEFFTSIPAPADGISVSTTGRGLYIPDWLSKGGIENNNNHSPDDGRNNNMFAKPSDIRNDLLSTYFDHVHPYLPIIHRPTFQKQLQENKICELLLYAMYAVASRWNNINNQKNNTSSNPSHSNISSNINNHIEPIGWTYYESAFKLLDHYADAPRLSTVQALILMIKYHEHVRRPGFFWRTRFYFQLIVRMCQDLELDRHQHDQSQTTETEQRSRLFWVVYAYDALTSTEQGTLMNFTNCSIDFPQQLPEEDGRERDIITYFHWSAKIAHIHGKILTFLRSKYGQGSEEFYDGSSNNSDYDDNNNNKHVGTKRPIFSTTMSRTTLSITQERKQRDHLAHSIEELGKAMFAAVGQPQSCTDDRSFSTKQYPYYASRFLYMSLHFTSILLHRPYGETSLNHRDQCSTAALAITQIANELVQTGSVECLYYCPRGVQQVIHYLAASITIHRLLASAPPFLPSSTTKRSSQQQQQKNPAIMKKKAKEACDKSLEIIYQLIKVSPAVEIYEDRHQHSNNPTNNNSDEDEPATPPSPLPTPMEEIPILPTDRTAKARRVSKEFSGIRQNSSGGLISTKMETIQNNNAASMVVMPPLPQPQPQQNTSVTSKKNNNNNNTTPTVNSNSTSIQQQQQSRMSSQQNSPFPQSQNLNRFSAPHVMSDYASSLYLQQQQQQQQQQHQQQQSTSISQYPTFQQATQYGIPNFSQTPVSIGNHFYSQALVQQPQQSQQPFISQQQQQTNHYLTQQFNMYQQQQQQHNTHHQHSHNHHPHNHTHQQQNSSSRRPTVSGDITAMNNFMMYSGIASTSAPTAGIIGEIGTGGGDVTSSSSSLTTTTTVPITNSNENIIITSDNSHSGVINNASLWPTTTAYIDQDIRMDSYNTQPNVAQSMMGLLMDPDDNSVFAATVTAPAPP</sequence>
<feature type="region of interest" description="Disordered" evidence="3">
    <location>
        <begin position="647"/>
        <end position="708"/>
    </location>
</feature>
<feature type="compositionally biased region" description="Low complexity" evidence="3">
    <location>
        <begin position="26"/>
        <end position="39"/>
    </location>
</feature>
<dbReference type="CDD" id="cd12148">
    <property type="entry name" value="fungal_TF_MHR"/>
    <property type="match status" value="1"/>
</dbReference>
<dbReference type="GO" id="GO:0003677">
    <property type="term" value="F:DNA binding"/>
    <property type="evidence" value="ECO:0007669"/>
    <property type="project" value="InterPro"/>
</dbReference>
<feature type="region of interest" description="Disordered" evidence="3">
    <location>
        <begin position="595"/>
        <end position="618"/>
    </location>
</feature>
<dbReference type="PROSITE" id="PS50048">
    <property type="entry name" value="ZN2_CY6_FUNGAL_2"/>
    <property type="match status" value="1"/>
</dbReference>
<name>A0A8H7S741_9FUNG</name>
<feature type="compositionally biased region" description="Low complexity" evidence="3">
    <location>
        <begin position="733"/>
        <end position="782"/>
    </location>
</feature>
<protein>
    <recommendedName>
        <fullName evidence="4">Zn(2)-C6 fungal-type domain-containing protein</fullName>
    </recommendedName>
</protein>
<keyword evidence="6" id="KW-1185">Reference proteome</keyword>
<dbReference type="InterPro" id="IPR036864">
    <property type="entry name" value="Zn2-C6_fun-type_DNA-bd_sf"/>
</dbReference>
<gene>
    <name evidence="5" type="ORF">INT45_012759</name>
</gene>
<evidence type="ECO:0000259" key="4">
    <source>
        <dbReference type="PROSITE" id="PS50048"/>
    </source>
</evidence>
<evidence type="ECO:0000256" key="1">
    <source>
        <dbReference type="ARBA" id="ARBA00022723"/>
    </source>
</evidence>
<comment type="caution">
    <text evidence="5">The sequence shown here is derived from an EMBL/GenBank/DDBJ whole genome shotgun (WGS) entry which is preliminary data.</text>
</comment>
<dbReference type="OrthoDB" id="2283631at2759"/>
<keyword evidence="2" id="KW-0539">Nucleus</keyword>
<dbReference type="Gene3D" id="4.10.240.10">
    <property type="entry name" value="Zn(2)-C6 fungal-type DNA-binding domain"/>
    <property type="match status" value="1"/>
</dbReference>
<evidence type="ECO:0000256" key="2">
    <source>
        <dbReference type="ARBA" id="ARBA00023242"/>
    </source>
</evidence>
<reference evidence="5 6" key="1">
    <citation type="submission" date="2020-12" db="EMBL/GenBank/DDBJ databases">
        <title>Metabolic potential, ecology and presence of endohyphal bacteria is reflected in genomic diversity of Mucoromycotina.</title>
        <authorList>
            <person name="Muszewska A."/>
            <person name="Okrasinska A."/>
            <person name="Steczkiewicz K."/>
            <person name="Drgas O."/>
            <person name="Orlowska M."/>
            <person name="Perlinska-Lenart U."/>
            <person name="Aleksandrzak-Piekarczyk T."/>
            <person name="Szatraj K."/>
            <person name="Zielenkiewicz U."/>
            <person name="Pilsyk S."/>
            <person name="Malc E."/>
            <person name="Mieczkowski P."/>
            <person name="Kruszewska J.S."/>
            <person name="Biernat P."/>
            <person name="Pawlowska J."/>
        </authorList>
    </citation>
    <scope>NUCLEOTIDE SEQUENCE [LARGE SCALE GENOMIC DNA]</scope>
    <source>
        <strain evidence="5 6">CBS 142.35</strain>
    </source>
</reference>
<evidence type="ECO:0000313" key="6">
    <source>
        <dbReference type="Proteomes" id="UP000646827"/>
    </source>
</evidence>
<feature type="compositionally biased region" description="Low complexity" evidence="3">
    <location>
        <begin position="1"/>
        <end position="17"/>
    </location>
</feature>
<evidence type="ECO:0000256" key="3">
    <source>
        <dbReference type="SAM" id="MobiDB-lite"/>
    </source>
</evidence>
<dbReference type="SMART" id="SM00066">
    <property type="entry name" value="GAL4"/>
    <property type="match status" value="1"/>
</dbReference>
<feature type="region of interest" description="Disordered" evidence="3">
    <location>
        <begin position="1"/>
        <end position="48"/>
    </location>
</feature>
<feature type="compositionally biased region" description="Low complexity" evidence="3">
    <location>
        <begin position="597"/>
        <end position="610"/>
    </location>
</feature>
<dbReference type="PROSITE" id="PS00463">
    <property type="entry name" value="ZN2_CY6_FUNGAL_1"/>
    <property type="match status" value="1"/>
</dbReference>
<feature type="compositionally biased region" description="Polar residues" evidence="3">
    <location>
        <begin position="96"/>
        <end position="134"/>
    </location>
</feature>
<dbReference type="SMART" id="SM00906">
    <property type="entry name" value="Fungal_trans"/>
    <property type="match status" value="1"/>
</dbReference>
<feature type="compositionally biased region" description="Basic residues" evidence="3">
    <location>
        <begin position="891"/>
        <end position="906"/>
    </location>
</feature>
<feature type="domain" description="Zn(2)-C6 fungal-type" evidence="4">
    <location>
        <begin position="49"/>
        <end position="78"/>
    </location>
</feature>
<dbReference type="GO" id="GO:0006351">
    <property type="term" value="P:DNA-templated transcription"/>
    <property type="evidence" value="ECO:0007669"/>
    <property type="project" value="InterPro"/>
</dbReference>
<dbReference type="PANTHER" id="PTHR46910">
    <property type="entry name" value="TRANSCRIPTION FACTOR PDR1"/>
    <property type="match status" value="1"/>
</dbReference>
<dbReference type="InterPro" id="IPR007219">
    <property type="entry name" value="XnlR_reg_dom"/>
</dbReference>
<dbReference type="GO" id="GO:0000981">
    <property type="term" value="F:DNA-binding transcription factor activity, RNA polymerase II-specific"/>
    <property type="evidence" value="ECO:0007669"/>
    <property type="project" value="InterPro"/>
</dbReference>
<dbReference type="SUPFAM" id="SSF57701">
    <property type="entry name" value="Zn2/Cys6 DNA-binding domain"/>
    <property type="match status" value="1"/>
</dbReference>
<dbReference type="InterPro" id="IPR050987">
    <property type="entry name" value="AtrR-like"/>
</dbReference>
<dbReference type="Pfam" id="PF00172">
    <property type="entry name" value="Zn_clus"/>
    <property type="match status" value="1"/>
</dbReference>
<proteinExistence type="predicted"/>
<feature type="region of interest" description="Disordered" evidence="3">
    <location>
        <begin position="802"/>
        <end position="821"/>
    </location>
</feature>
<feature type="compositionally biased region" description="Low complexity" evidence="3">
    <location>
        <begin position="802"/>
        <end position="816"/>
    </location>
</feature>
<feature type="region of interest" description="Disordered" evidence="3">
    <location>
        <begin position="884"/>
        <end position="921"/>
    </location>
</feature>
<feature type="compositionally biased region" description="Polar residues" evidence="3">
    <location>
        <begin position="698"/>
        <end position="708"/>
    </location>
</feature>
<feature type="region of interest" description="Disordered" evidence="3">
    <location>
        <begin position="723"/>
        <end position="784"/>
    </location>
</feature>
<dbReference type="AlphaFoldDB" id="A0A8H7S741"/>
<dbReference type="Proteomes" id="UP000646827">
    <property type="component" value="Unassembled WGS sequence"/>
</dbReference>
<keyword evidence="1" id="KW-0479">Metal-binding</keyword>
<evidence type="ECO:0000313" key="5">
    <source>
        <dbReference type="EMBL" id="KAG2223886.1"/>
    </source>
</evidence>
<dbReference type="EMBL" id="JAEPRB010000053">
    <property type="protein sequence ID" value="KAG2223886.1"/>
    <property type="molecule type" value="Genomic_DNA"/>
</dbReference>